<name>A0A4P9WPE1_9FUNG</name>
<keyword evidence="3" id="KW-1185">Reference proteome</keyword>
<organism evidence="2 3">
    <name type="scientific">Blyttiomyces helicus</name>
    <dbReference type="NCBI Taxonomy" id="388810"/>
    <lineage>
        <taxon>Eukaryota</taxon>
        <taxon>Fungi</taxon>
        <taxon>Fungi incertae sedis</taxon>
        <taxon>Chytridiomycota</taxon>
        <taxon>Chytridiomycota incertae sedis</taxon>
        <taxon>Chytridiomycetes</taxon>
        <taxon>Chytridiomycetes incertae sedis</taxon>
        <taxon>Blyttiomyces</taxon>
    </lineage>
</organism>
<proteinExistence type="predicted"/>
<dbReference type="Proteomes" id="UP000269721">
    <property type="component" value="Unassembled WGS sequence"/>
</dbReference>
<feature type="transmembrane region" description="Helical" evidence="1">
    <location>
        <begin position="64"/>
        <end position="88"/>
    </location>
</feature>
<dbReference type="EMBL" id="KZ994046">
    <property type="protein sequence ID" value="RKO93993.1"/>
    <property type="molecule type" value="Genomic_DNA"/>
</dbReference>
<gene>
    <name evidence="2" type="ORF">BDK51DRAFT_39034</name>
</gene>
<keyword evidence="1" id="KW-1133">Transmembrane helix</keyword>
<protein>
    <submittedName>
        <fullName evidence="2">Uncharacterized protein</fullName>
    </submittedName>
</protein>
<dbReference type="AlphaFoldDB" id="A0A4P9WPE1"/>
<evidence type="ECO:0000256" key="1">
    <source>
        <dbReference type="SAM" id="Phobius"/>
    </source>
</evidence>
<accession>A0A4P9WPE1</accession>
<evidence type="ECO:0000313" key="3">
    <source>
        <dbReference type="Proteomes" id="UP000269721"/>
    </source>
</evidence>
<feature type="transmembrane region" description="Helical" evidence="1">
    <location>
        <begin position="95"/>
        <end position="118"/>
    </location>
</feature>
<evidence type="ECO:0000313" key="2">
    <source>
        <dbReference type="EMBL" id="RKO93993.1"/>
    </source>
</evidence>
<reference evidence="3" key="1">
    <citation type="journal article" date="2018" name="Nat. Microbiol.">
        <title>Leveraging single-cell genomics to expand the fungal tree of life.</title>
        <authorList>
            <person name="Ahrendt S.R."/>
            <person name="Quandt C.A."/>
            <person name="Ciobanu D."/>
            <person name="Clum A."/>
            <person name="Salamov A."/>
            <person name="Andreopoulos B."/>
            <person name="Cheng J.F."/>
            <person name="Woyke T."/>
            <person name="Pelin A."/>
            <person name="Henrissat B."/>
            <person name="Reynolds N.K."/>
            <person name="Benny G.L."/>
            <person name="Smith M.E."/>
            <person name="James T.Y."/>
            <person name="Grigoriev I.V."/>
        </authorList>
    </citation>
    <scope>NUCLEOTIDE SEQUENCE [LARGE SCALE GENOMIC DNA]</scope>
</reference>
<keyword evidence="1" id="KW-0812">Transmembrane</keyword>
<keyword evidence="1" id="KW-0472">Membrane</keyword>
<sequence>MQEKIDTSLGKWFSQVLTPSNLKFKYMRPIDVCGREGPQTRSEAQSDLGGFCQTWTLFYLDARLIVIVIVNVGIICNVIVIAIVMVNVERIRNVIVIAVVIVIVNVGIISNVIAIVIVNVEC</sequence>